<accession>A0A5A7QD38</accession>
<comment type="caution">
    <text evidence="2">The sequence shown here is derived from an EMBL/GenBank/DDBJ whole genome shotgun (WGS) entry which is preliminary data.</text>
</comment>
<protein>
    <submittedName>
        <fullName evidence="2">Uncharacterized protein</fullName>
    </submittedName>
</protein>
<sequence length="209" mass="22832">MGHVPHIRRRPNFHSPTVGPNCGGPFAPHKGSPENGHQKLQDRNLIHFEQLSYIRARKFSEAIKIGGSANERLAVCSCSSLPWNVFDDDGFGERSILCDLKHEKSTYTRIRRPPRNFSGSNSTGSPRKPVNLSKVTWATCLTLEGDPISILRPSAPNCGGPFAPHGGSGKSSKIVRMELGRMLTVGDGRCHVKKTPKDTASNWAIGLVI</sequence>
<feature type="compositionally biased region" description="Basic residues" evidence="1">
    <location>
        <begin position="1"/>
        <end position="12"/>
    </location>
</feature>
<evidence type="ECO:0000256" key="1">
    <source>
        <dbReference type="SAM" id="MobiDB-lite"/>
    </source>
</evidence>
<reference evidence="3" key="1">
    <citation type="journal article" date="2019" name="Curr. Biol.">
        <title>Genome Sequence of Striga asiatica Provides Insight into the Evolution of Plant Parasitism.</title>
        <authorList>
            <person name="Yoshida S."/>
            <person name="Kim S."/>
            <person name="Wafula E.K."/>
            <person name="Tanskanen J."/>
            <person name="Kim Y.M."/>
            <person name="Honaas L."/>
            <person name="Yang Z."/>
            <person name="Spallek T."/>
            <person name="Conn C.E."/>
            <person name="Ichihashi Y."/>
            <person name="Cheong K."/>
            <person name="Cui S."/>
            <person name="Der J.P."/>
            <person name="Gundlach H."/>
            <person name="Jiao Y."/>
            <person name="Hori C."/>
            <person name="Ishida J.K."/>
            <person name="Kasahara H."/>
            <person name="Kiba T."/>
            <person name="Kim M.S."/>
            <person name="Koo N."/>
            <person name="Laohavisit A."/>
            <person name="Lee Y.H."/>
            <person name="Lumba S."/>
            <person name="McCourt P."/>
            <person name="Mortimer J.C."/>
            <person name="Mutuku J.M."/>
            <person name="Nomura T."/>
            <person name="Sasaki-Sekimoto Y."/>
            <person name="Seto Y."/>
            <person name="Wang Y."/>
            <person name="Wakatake T."/>
            <person name="Sakakibara H."/>
            <person name="Demura T."/>
            <person name="Yamaguchi S."/>
            <person name="Yoneyama K."/>
            <person name="Manabe R.I."/>
            <person name="Nelson D.C."/>
            <person name="Schulman A.H."/>
            <person name="Timko M.P."/>
            <person name="dePamphilis C.W."/>
            <person name="Choi D."/>
            <person name="Shirasu K."/>
        </authorList>
    </citation>
    <scope>NUCLEOTIDE SEQUENCE [LARGE SCALE GENOMIC DNA]</scope>
    <source>
        <strain evidence="3">cv. UVA1</strain>
    </source>
</reference>
<evidence type="ECO:0000313" key="3">
    <source>
        <dbReference type="Proteomes" id="UP000325081"/>
    </source>
</evidence>
<organism evidence="2 3">
    <name type="scientific">Striga asiatica</name>
    <name type="common">Asiatic witchweed</name>
    <name type="synonym">Buchnera asiatica</name>
    <dbReference type="NCBI Taxonomy" id="4170"/>
    <lineage>
        <taxon>Eukaryota</taxon>
        <taxon>Viridiplantae</taxon>
        <taxon>Streptophyta</taxon>
        <taxon>Embryophyta</taxon>
        <taxon>Tracheophyta</taxon>
        <taxon>Spermatophyta</taxon>
        <taxon>Magnoliopsida</taxon>
        <taxon>eudicotyledons</taxon>
        <taxon>Gunneridae</taxon>
        <taxon>Pentapetalae</taxon>
        <taxon>asterids</taxon>
        <taxon>lamiids</taxon>
        <taxon>Lamiales</taxon>
        <taxon>Orobanchaceae</taxon>
        <taxon>Buchnereae</taxon>
        <taxon>Striga</taxon>
    </lineage>
</organism>
<dbReference type="AlphaFoldDB" id="A0A5A7QD38"/>
<proteinExistence type="predicted"/>
<name>A0A5A7QD38_STRAF</name>
<keyword evidence="3" id="KW-1185">Reference proteome</keyword>
<evidence type="ECO:0000313" key="2">
    <source>
        <dbReference type="EMBL" id="GER41881.1"/>
    </source>
</evidence>
<feature type="region of interest" description="Disordered" evidence="1">
    <location>
        <begin position="1"/>
        <end position="38"/>
    </location>
</feature>
<dbReference type="EMBL" id="BKCP01006183">
    <property type="protein sequence ID" value="GER41881.1"/>
    <property type="molecule type" value="Genomic_DNA"/>
</dbReference>
<dbReference type="Proteomes" id="UP000325081">
    <property type="component" value="Unassembled WGS sequence"/>
</dbReference>
<gene>
    <name evidence="2" type="ORF">STAS_18625</name>
</gene>